<feature type="transmembrane region" description="Helical" evidence="7">
    <location>
        <begin position="338"/>
        <end position="355"/>
    </location>
</feature>
<keyword evidence="3 7" id="KW-0812">Transmembrane</keyword>
<feature type="domain" description="ComEC/Rec2-related protein" evidence="9">
    <location>
        <begin position="218"/>
        <end position="477"/>
    </location>
</feature>
<evidence type="ECO:0000256" key="2">
    <source>
        <dbReference type="ARBA" id="ARBA00022475"/>
    </source>
</evidence>
<feature type="transmembrane region" description="Helical" evidence="7">
    <location>
        <begin position="430"/>
        <end position="449"/>
    </location>
</feature>
<evidence type="ECO:0000313" key="11">
    <source>
        <dbReference type="Proteomes" id="UP001323798"/>
    </source>
</evidence>
<dbReference type="InterPro" id="IPR036866">
    <property type="entry name" value="RibonucZ/Hydroxyglut_hydro"/>
</dbReference>
<comment type="subcellular location">
    <subcellularLocation>
        <location evidence="1">Cell membrane</location>
        <topology evidence="1">Multi-pass membrane protein</topology>
    </subcellularLocation>
</comment>
<feature type="domain" description="Metallo-beta-lactamase" evidence="8">
    <location>
        <begin position="528"/>
        <end position="595"/>
    </location>
</feature>
<dbReference type="EMBL" id="CP139368">
    <property type="protein sequence ID" value="WPR91375.1"/>
    <property type="molecule type" value="Genomic_DNA"/>
</dbReference>
<dbReference type="RefSeq" id="WP_320944075.1">
    <property type="nucleotide sequence ID" value="NZ_BAABEU010000010.1"/>
</dbReference>
<feature type="transmembrane region" description="Helical" evidence="7">
    <location>
        <begin position="489"/>
        <end position="508"/>
    </location>
</feature>
<reference evidence="10 11" key="1">
    <citation type="submission" date="2023-11" db="EMBL/GenBank/DDBJ databases">
        <title>Genome sequence of Microbacterium rhizosphaerae KACC 19337.</title>
        <authorList>
            <person name="Choi H."/>
            <person name="Kim S."/>
            <person name="Kim Y."/>
            <person name="Kwon S.-W."/>
            <person name="Heo J."/>
        </authorList>
    </citation>
    <scope>NUCLEOTIDE SEQUENCE [LARGE SCALE GENOMIC DNA]</scope>
    <source>
        <strain evidence="10 11">KACC 19337</strain>
    </source>
</reference>
<dbReference type="PANTHER" id="PTHR30619:SF1">
    <property type="entry name" value="RECOMBINATION PROTEIN 2"/>
    <property type="match status" value="1"/>
</dbReference>
<evidence type="ECO:0000259" key="8">
    <source>
        <dbReference type="Pfam" id="PF00753"/>
    </source>
</evidence>
<feature type="compositionally biased region" description="Low complexity" evidence="6">
    <location>
        <begin position="775"/>
        <end position="784"/>
    </location>
</feature>
<evidence type="ECO:0000256" key="1">
    <source>
        <dbReference type="ARBA" id="ARBA00004651"/>
    </source>
</evidence>
<dbReference type="InterPro" id="IPR035681">
    <property type="entry name" value="ComA-like_MBL"/>
</dbReference>
<proteinExistence type="predicted"/>
<dbReference type="Pfam" id="PF03772">
    <property type="entry name" value="Competence"/>
    <property type="match status" value="1"/>
</dbReference>
<dbReference type="NCBIfam" id="TIGR00360">
    <property type="entry name" value="ComEC_N-term"/>
    <property type="match status" value="1"/>
</dbReference>
<organism evidence="10 11">
    <name type="scientific">Microbacterium rhizosphaerae</name>
    <dbReference type="NCBI Taxonomy" id="1678237"/>
    <lineage>
        <taxon>Bacteria</taxon>
        <taxon>Bacillati</taxon>
        <taxon>Actinomycetota</taxon>
        <taxon>Actinomycetes</taxon>
        <taxon>Micrococcales</taxon>
        <taxon>Microbacteriaceae</taxon>
        <taxon>Microbacterium</taxon>
    </lineage>
</organism>
<dbReference type="CDD" id="cd07731">
    <property type="entry name" value="ComA-like_MBL-fold"/>
    <property type="match status" value="1"/>
</dbReference>
<dbReference type="InterPro" id="IPR052159">
    <property type="entry name" value="Competence_DNA_uptake"/>
</dbReference>
<name>A0ABZ0SRI5_9MICO</name>
<feature type="transmembrane region" description="Helical" evidence="7">
    <location>
        <begin position="315"/>
        <end position="332"/>
    </location>
</feature>
<feature type="region of interest" description="Disordered" evidence="6">
    <location>
        <begin position="765"/>
        <end position="790"/>
    </location>
</feature>
<evidence type="ECO:0000256" key="4">
    <source>
        <dbReference type="ARBA" id="ARBA00022989"/>
    </source>
</evidence>
<keyword evidence="4 7" id="KW-1133">Transmembrane helix</keyword>
<keyword evidence="2" id="KW-1003">Cell membrane</keyword>
<feature type="transmembrane region" description="Helical" evidence="7">
    <location>
        <begin position="455"/>
        <end position="480"/>
    </location>
</feature>
<protein>
    <submittedName>
        <fullName evidence="10">ComEC/Rec2 family competence protein</fullName>
    </submittedName>
</protein>
<dbReference type="InterPro" id="IPR001279">
    <property type="entry name" value="Metallo-B-lactamas"/>
</dbReference>
<feature type="transmembrane region" description="Helical" evidence="7">
    <location>
        <begin position="270"/>
        <end position="286"/>
    </location>
</feature>
<dbReference type="Gene3D" id="3.60.15.10">
    <property type="entry name" value="Ribonuclease Z/Hydroxyacylglutathione hydrolase-like"/>
    <property type="match status" value="1"/>
</dbReference>
<evidence type="ECO:0000256" key="5">
    <source>
        <dbReference type="ARBA" id="ARBA00023136"/>
    </source>
</evidence>
<dbReference type="InterPro" id="IPR004477">
    <property type="entry name" value="ComEC_N"/>
</dbReference>
<dbReference type="Pfam" id="PF00753">
    <property type="entry name" value="Lactamase_B"/>
    <property type="match status" value="1"/>
</dbReference>
<evidence type="ECO:0000256" key="3">
    <source>
        <dbReference type="ARBA" id="ARBA00022692"/>
    </source>
</evidence>
<keyword evidence="11" id="KW-1185">Reference proteome</keyword>
<feature type="transmembrane region" description="Helical" evidence="7">
    <location>
        <begin position="367"/>
        <end position="386"/>
    </location>
</feature>
<keyword evidence="5 7" id="KW-0472">Membrane</keyword>
<sequence>MRDLRLVPVAAVVWGAAIAAVLQPDLAAVLAGVGGLGAAAAIIGARRASSRRRRTAVSLAVVSLALAAAVCGQVALAQPSRAAAAALGVDGGRAIDVHALVVGKVERDATGTLRLDAVASRIDRGHERHRVDVPVSIAVAPGDVSGERLDVGSTVVASGTAFRADPGERAVLVVRASRGIRVETAPRGLLALASDLRRGLVASAEGLPQPGAGLVPGLAVGDTSAVHPELVAAMKVTSLTHLTAVSGANCALVVGIAFGVAALCGARRGLRVVMGVAALALFVGIVTPEPSVVRAAIMAAIAMMGVLLGRTGAGVSLLCTAVVVALLGDPALSLSLGFALSAGATAALLVLARPLATGLSRWMPRALALALSVPLSAELVCGPLLMTINPAIPLYGIVANLLADPAAGPATILGLAACLAAPLPLLRSGLAALAWIPAAWIAGTAQTTASLPAHLVPWLTGIVGVASFGAVAVAVALVVIRPARLRRAIVPAAAVLAIVVGVVAGSGLSSSAMARIGLPPAWAVGVCDVGQGDALLVRSHGRTALIDTGPEPAPVAACLRRLGLDRIDILVLTHYDKDHAGGFEALLGRVDTVLHGPIGKPSDQRVLDRLERAGARLVDTHTGMSGRLGAATWTVLWPQARSRAFPPGNESCIILDVRGGEVPPSLLLCDTDAVVQRALLRSGALRPPYAVVKVAHHGSADQEARLYAALRAPVALISVGLGNDYGHPRAPTLAFLMALGARIHRTDQEGMLLVTSVDAGIQVWRERAPPPGGAPTPSASSSGRRVGGAG</sequence>
<dbReference type="SUPFAM" id="SSF56281">
    <property type="entry name" value="Metallo-hydrolase/oxidoreductase"/>
    <property type="match status" value="1"/>
</dbReference>
<evidence type="ECO:0000259" key="9">
    <source>
        <dbReference type="Pfam" id="PF03772"/>
    </source>
</evidence>
<gene>
    <name evidence="10" type="ORF">SM116_08890</name>
</gene>
<feature type="transmembrane region" description="Helical" evidence="7">
    <location>
        <begin position="242"/>
        <end position="263"/>
    </location>
</feature>
<feature type="transmembrane region" description="Helical" evidence="7">
    <location>
        <begin position="29"/>
        <end position="45"/>
    </location>
</feature>
<evidence type="ECO:0000256" key="6">
    <source>
        <dbReference type="SAM" id="MobiDB-lite"/>
    </source>
</evidence>
<evidence type="ECO:0000256" key="7">
    <source>
        <dbReference type="SAM" id="Phobius"/>
    </source>
</evidence>
<accession>A0ABZ0SRI5</accession>
<dbReference type="PANTHER" id="PTHR30619">
    <property type="entry name" value="DNA INTERNALIZATION/COMPETENCE PROTEIN COMEC/REC2"/>
    <property type="match status" value="1"/>
</dbReference>
<dbReference type="Proteomes" id="UP001323798">
    <property type="component" value="Chromosome"/>
</dbReference>
<evidence type="ECO:0000313" key="10">
    <source>
        <dbReference type="EMBL" id="WPR91375.1"/>
    </source>
</evidence>